<dbReference type="EMBL" id="GL385403">
    <property type="protein sequence ID" value="EJT69698.1"/>
    <property type="molecule type" value="Genomic_DNA"/>
</dbReference>
<dbReference type="Proteomes" id="UP000006039">
    <property type="component" value="Unassembled WGS sequence"/>
</dbReference>
<reference evidence="3" key="5">
    <citation type="submission" date="2018-04" db="UniProtKB">
        <authorList>
            <consortium name="EnsemblFungi"/>
        </authorList>
    </citation>
    <scope>IDENTIFICATION</scope>
    <source>
        <strain evidence="3">R3-111a-1</strain>
    </source>
</reference>
<accession>J3PGF6</accession>
<evidence type="ECO:0000313" key="2">
    <source>
        <dbReference type="EMBL" id="EJT69698.1"/>
    </source>
</evidence>
<dbReference type="GeneID" id="20353039"/>
<name>J3PGF6_GAET3</name>
<dbReference type="OrthoDB" id="5345319at2759"/>
<dbReference type="VEuPathDB" id="FungiDB:GGTG_12581"/>
<reference evidence="2" key="3">
    <citation type="submission" date="2010-09" db="EMBL/GenBank/DDBJ databases">
        <title>Annotation of Gaeumannomyces graminis var. tritici R3-111a-1.</title>
        <authorList>
            <consortium name="The Broad Institute Genome Sequencing Platform"/>
            <person name="Ma L.-J."/>
            <person name="Dead R."/>
            <person name="Young S.K."/>
            <person name="Zeng Q."/>
            <person name="Gargeya S."/>
            <person name="Fitzgerald M."/>
            <person name="Haas B."/>
            <person name="Abouelleil A."/>
            <person name="Alvarado L."/>
            <person name="Arachchi H.M."/>
            <person name="Berlin A."/>
            <person name="Brown A."/>
            <person name="Chapman S.B."/>
            <person name="Chen Z."/>
            <person name="Dunbar C."/>
            <person name="Freedman E."/>
            <person name="Gearin G."/>
            <person name="Gellesch M."/>
            <person name="Goldberg J."/>
            <person name="Griggs A."/>
            <person name="Gujja S."/>
            <person name="Heiman D."/>
            <person name="Howarth C."/>
            <person name="Larson L."/>
            <person name="Lui A."/>
            <person name="MacDonald P.J.P."/>
            <person name="Mehta T."/>
            <person name="Montmayeur A."/>
            <person name="Murphy C."/>
            <person name="Neiman D."/>
            <person name="Pearson M."/>
            <person name="Priest M."/>
            <person name="Roberts A."/>
            <person name="Saif S."/>
            <person name="Shea T."/>
            <person name="Shenoy N."/>
            <person name="Sisk P."/>
            <person name="Stolte C."/>
            <person name="Sykes S."/>
            <person name="Yandava C."/>
            <person name="Wortman J."/>
            <person name="Nusbaum C."/>
            <person name="Birren B."/>
        </authorList>
    </citation>
    <scope>NUCLEOTIDE SEQUENCE</scope>
    <source>
        <strain evidence="2">R3-111a-1</strain>
    </source>
</reference>
<evidence type="ECO:0000256" key="1">
    <source>
        <dbReference type="SAM" id="MobiDB-lite"/>
    </source>
</evidence>
<dbReference type="HOGENOM" id="CLU_1294482_0_0_1"/>
<dbReference type="AlphaFoldDB" id="J3PGF6"/>
<evidence type="ECO:0000313" key="4">
    <source>
        <dbReference type="Proteomes" id="UP000006039"/>
    </source>
</evidence>
<reference evidence="2" key="2">
    <citation type="submission" date="2010-07" db="EMBL/GenBank/DDBJ databases">
        <authorList>
            <consortium name="The Broad Institute Genome Sequencing Platform"/>
            <consortium name="Broad Institute Genome Sequencing Center for Infectious Disease"/>
            <person name="Ma L.-J."/>
            <person name="Dead R."/>
            <person name="Young S."/>
            <person name="Zeng Q."/>
            <person name="Koehrsen M."/>
            <person name="Alvarado L."/>
            <person name="Berlin A."/>
            <person name="Chapman S.B."/>
            <person name="Chen Z."/>
            <person name="Freedman E."/>
            <person name="Gellesch M."/>
            <person name="Goldberg J."/>
            <person name="Griggs A."/>
            <person name="Gujja S."/>
            <person name="Heilman E.R."/>
            <person name="Heiman D."/>
            <person name="Hepburn T."/>
            <person name="Howarth C."/>
            <person name="Jen D."/>
            <person name="Larson L."/>
            <person name="Mehta T."/>
            <person name="Neiman D."/>
            <person name="Pearson M."/>
            <person name="Roberts A."/>
            <person name="Saif S."/>
            <person name="Shea T."/>
            <person name="Shenoy N."/>
            <person name="Sisk P."/>
            <person name="Stolte C."/>
            <person name="Sykes S."/>
            <person name="Walk T."/>
            <person name="White J."/>
            <person name="Yandava C."/>
            <person name="Haas B."/>
            <person name="Nusbaum C."/>
            <person name="Birren B."/>
        </authorList>
    </citation>
    <scope>NUCLEOTIDE SEQUENCE</scope>
    <source>
        <strain evidence="2">R3-111a-1</strain>
    </source>
</reference>
<protein>
    <submittedName>
        <fullName evidence="2 3">Uncharacterized protein</fullName>
    </submittedName>
</protein>
<dbReference type="eggNOG" id="ENOG502RNDT">
    <property type="taxonomic scope" value="Eukaryota"/>
</dbReference>
<reference evidence="3" key="4">
    <citation type="journal article" date="2015" name="G3 (Bethesda)">
        <title>Genome sequences of three phytopathogenic species of the Magnaporthaceae family of fungi.</title>
        <authorList>
            <person name="Okagaki L.H."/>
            <person name="Nunes C.C."/>
            <person name="Sailsbery J."/>
            <person name="Clay B."/>
            <person name="Brown D."/>
            <person name="John T."/>
            <person name="Oh Y."/>
            <person name="Young N."/>
            <person name="Fitzgerald M."/>
            <person name="Haas B.J."/>
            <person name="Zeng Q."/>
            <person name="Young S."/>
            <person name="Adiconis X."/>
            <person name="Fan L."/>
            <person name="Levin J.Z."/>
            <person name="Mitchell T.K."/>
            <person name="Okubara P.A."/>
            <person name="Farman M.L."/>
            <person name="Kohn L.M."/>
            <person name="Birren B."/>
            <person name="Ma L.-J."/>
            <person name="Dean R.A."/>
        </authorList>
    </citation>
    <scope>NUCLEOTIDE SEQUENCE</scope>
    <source>
        <strain evidence="3">R3-111a-1</strain>
    </source>
</reference>
<gene>
    <name evidence="3" type="primary">20353039</name>
    <name evidence="2" type="ORF">GGTG_12581</name>
</gene>
<keyword evidence="4" id="KW-1185">Reference proteome</keyword>
<dbReference type="RefSeq" id="XP_009228746.1">
    <property type="nucleotide sequence ID" value="XM_009230482.1"/>
</dbReference>
<sequence length="213" mass="23751">MEGDTNRAEPEGSILPVFVVADVPSSVLDQLLQDDAIFQKRESLRLHILGAESAAELERVDQYTENGKERSRPPMVAGHAAGSPFLGWDLTRINEWFVTNIRAKGAYIWTGSMFLVVDKYSEATGTVGVVEADADLVPPKGPGAEVEMRRRREQARLKNPEYEGDEDNEPENIRCTFAVARQIATIVELGVQPLYENRDPNVVWSESEIPLQL</sequence>
<proteinExistence type="predicted"/>
<organism evidence="2">
    <name type="scientific">Gaeumannomyces tritici (strain R3-111a-1)</name>
    <name type="common">Wheat and barley take-all root rot fungus</name>
    <name type="synonym">Gaeumannomyces graminis var. tritici</name>
    <dbReference type="NCBI Taxonomy" id="644352"/>
    <lineage>
        <taxon>Eukaryota</taxon>
        <taxon>Fungi</taxon>
        <taxon>Dikarya</taxon>
        <taxon>Ascomycota</taxon>
        <taxon>Pezizomycotina</taxon>
        <taxon>Sordariomycetes</taxon>
        <taxon>Sordariomycetidae</taxon>
        <taxon>Magnaporthales</taxon>
        <taxon>Magnaporthaceae</taxon>
        <taxon>Gaeumannomyces</taxon>
    </lineage>
</organism>
<evidence type="ECO:0000313" key="3">
    <source>
        <dbReference type="EnsemblFungi" id="EJT69698"/>
    </source>
</evidence>
<feature type="region of interest" description="Disordered" evidence="1">
    <location>
        <begin position="138"/>
        <end position="169"/>
    </location>
</feature>
<dbReference type="EnsemblFungi" id="EJT69698">
    <property type="protein sequence ID" value="EJT69698"/>
    <property type="gene ID" value="GGTG_12581"/>
</dbReference>
<reference evidence="4" key="1">
    <citation type="submission" date="2010-07" db="EMBL/GenBank/DDBJ databases">
        <title>The genome sequence of Gaeumannomyces graminis var. tritici strain R3-111a-1.</title>
        <authorList>
            <consortium name="The Broad Institute Genome Sequencing Platform"/>
            <person name="Ma L.-J."/>
            <person name="Dead R."/>
            <person name="Young S."/>
            <person name="Zeng Q."/>
            <person name="Koehrsen M."/>
            <person name="Alvarado L."/>
            <person name="Berlin A."/>
            <person name="Chapman S.B."/>
            <person name="Chen Z."/>
            <person name="Freedman E."/>
            <person name="Gellesch M."/>
            <person name="Goldberg J."/>
            <person name="Griggs A."/>
            <person name="Gujja S."/>
            <person name="Heilman E.R."/>
            <person name="Heiman D."/>
            <person name="Hepburn T."/>
            <person name="Howarth C."/>
            <person name="Jen D."/>
            <person name="Larson L."/>
            <person name="Mehta T."/>
            <person name="Neiman D."/>
            <person name="Pearson M."/>
            <person name="Roberts A."/>
            <person name="Saif S."/>
            <person name="Shea T."/>
            <person name="Shenoy N."/>
            <person name="Sisk P."/>
            <person name="Stolte C."/>
            <person name="Sykes S."/>
            <person name="Walk T."/>
            <person name="White J."/>
            <person name="Yandava C."/>
            <person name="Haas B."/>
            <person name="Nusbaum C."/>
            <person name="Birren B."/>
        </authorList>
    </citation>
    <scope>NUCLEOTIDE SEQUENCE [LARGE SCALE GENOMIC DNA]</scope>
    <source>
        <strain evidence="4">R3-111a-1</strain>
    </source>
</reference>
<feature type="compositionally biased region" description="Basic and acidic residues" evidence="1">
    <location>
        <begin position="146"/>
        <end position="161"/>
    </location>
</feature>